<sequence>MNKILQLLTALLAVTFSSYAQSQTPPSLGAAREFAVLGTNAVTSIGSSVLYGDLGTSPGTLITGFPTGKVVGKVESGTTVAANAKTDIVRVYNELGQFSATQNLTGKTLGAGFSSSNAAVRGTTLNRGVYKFDGDARISGRLKFDGQNNPNSVFVVQVNGNLIIEEGSVINVFNASANNVFFQVTGNIQIGAGGMTGTPSNLSGNFLVRNNAVLSLGTSLVGRILSTTGDVTLSNNNISLPEPITSGSGNDDGDVEENATLEISKTANSSTVTLGDNVVYTIRVTNRGPEDASSVTVEDKLPAGLTLVPPAEADRGTYNATTGIWTIGALPANQTATLRITAKTTALGEITNVAVIGGGGSSSDVTICVRPARPNVVGVGEVCANGSASYTVSNVSTGVTRLAIEVPANSGLSVESQTLSGFTVKAGATTAPGTYTITVIAVVPGNCQNSRAFPVELVVGATPTVPVIAAPQVSALCSGTTYQYRVEQPVAGITYTWSVTGTGWEVIGAATGTQVQVKAGTGTGKVTVVATNACGTATASTQEVTPGAAPAMPVVIDNSGPCTGLTYSISNPTAGLVYTWTAPAGFTFADNSTTATGTSVTLKSSNANATGTLTVTAGNTVGAACPSSAASVEVNASAAGSEIVIPTVFSPNGDNINDTWVIKNLLNFPDNDLALYNRWGNEIYKTKGYKNDWRATGLEEGTYVYVLRVRGCDGKEQVFRGMVQVVR</sequence>
<name>A0A3M9N5H2_9BACT</name>
<feature type="domain" description="DUF11" evidence="4">
    <location>
        <begin position="261"/>
        <end position="357"/>
    </location>
</feature>
<dbReference type="AlphaFoldDB" id="A0A3M9N5H2"/>
<dbReference type="NCBIfam" id="TIGR01451">
    <property type="entry name" value="B_ant_repeat"/>
    <property type="match status" value="1"/>
</dbReference>
<dbReference type="Pfam" id="PF11999">
    <property type="entry name" value="Ice_binding"/>
    <property type="match status" value="1"/>
</dbReference>
<dbReference type="InterPro" id="IPR045829">
    <property type="entry name" value="PKD_6"/>
</dbReference>
<feature type="domain" description="PKD-like" evidence="5">
    <location>
        <begin position="555"/>
        <end position="624"/>
    </location>
</feature>
<dbReference type="RefSeq" id="WP_123131857.1">
    <property type="nucleotide sequence ID" value="NZ_RJJE01000002.1"/>
</dbReference>
<accession>A0A3M9N5H2</accession>
<dbReference type="Gene3D" id="2.60.40.10">
    <property type="entry name" value="Immunoglobulins"/>
    <property type="match status" value="1"/>
</dbReference>
<protein>
    <submittedName>
        <fullName evidence="6">DUF3494 domain-containing protein</fullName>
    </submittedName>
</protein>
<dbReference type="InterPro" id="IPR047589">
    <property type="entry name" value="DUF11_rpt"/>
</dbReference>
<dbReference type="OrthoDB" id="2582440at2"/>
<keyword evidence="2 3" id="KW-0732">Signal</keyword>
<evidence type="ECO:0000259" key="4">
    <source>
        <dbReference type="Pfam" id="PF01345"/>
    </source>
</evidence>
<dbReference type="InterPro" id="IPR013783">
    <property type="entry name" value="Ig-like_fold"/>
</dbReference>
<keyword evidence="7" id="KW-1185">Reference proteome</keyword>
<dbReference type="InterPro" id="IPR026341">
    <property type="entry name" value="T9SS_type_B"/>
</dbReference>
<evidence type="ECO:0000313" key="7">
    <source>
        <dbReference type="Proteomes" id="UP000271010"/>
    </source>
</evidence>
<feature type="domain" description="PKD-like" evidence="5">
    <location>
        <begin position="474"/>
        <end position="543"/>
    </location>
</feature>
<dbReference type="NCBIfam" id="TIGR04131">
    <property type="entry name" value="Bac_Flav_CTERM"/>
    <property type="match status" value="1"/>
</dbReference>
<dbReference type="InterPro" id="IPR001434">
    <property type="entry name" value="OmcB-like_DUF11"/>
</dbReference>
<dbReference type="PANTHER" id="PTHR34819:SF3">
    <property type="entry name" value="CELL SURFACE PROTEIN"/>
    <property type="match status" value="1"/>
</dbReference>
<gene>
    <name evidence="6" type="ORF">EFA69_04360</name>
</gene>
<proteinExistence type="inferred from homology"/>
<dbReference type="InterPro" id="IPR021884">
    <property type="entry name" value="Ice-bd_prot"/>
</dbReference>
<evidence type="ECO:0000259" key="5">
    <source>
        <dbReference type="Pfam" id="PF19408"/>
    </source>
</evidence>
<feature type="signal peptide" evidence="3">
    <location>
        <begin position="1"/>
        <end position="20"/>
    </location>
</feature>
<feature type="chain" id="PRO_5017977886" evidence="3">
    <location>
        <begin position="21"/>
        <end position="727"/>
    </location>
</feature>
<dbReference type="EMBL" id="RJJE01000002">
    <property type="protein sequence ID" value="RNI32557.1"/>
    <property type="molecule type" value="Genomic_DNA"/>
</dbReference>
<reference evidence="6 7" key="1">
    <citation type="submission" date="2018-11" db="EMBL/GenBank/DDBJ databases">
        <title>Rufibacter latericius sp. nov., isolated from water in Baiyang Lake.</title>
        <authorList>
            <person name="Yang Y."/>
        </authorList>
    </citation>
    <scope>NUCLEOTIDE SEQUENCE [LARGE SCALE GENOMIC DNA]</scope>
    <source>
        <strain evidence="6 7">MCC P1</strain>
    </source>
</reference>
<dbReference type="PANTHER" id="PTHR34819">
    <property type="entry name" value="LARGE CYSTEINE-RICH PERIPLASMIC PROTEIN OMCB"/>
    <property type="match status" value="1"/>
</dbReference>
<comment type="similarity">
    <text evidence="1">Belongs to the ice-binding protein family.</text>
</comment>
<evidence type="ECO:0000256" key="2">
    <source>
        <dbReference type="ARBA" id="ARBA00022729"/>
    </source>
</evidence>
<dbReference type="Pfam" id="PF19408">
    <property type="entry name" value="PKD_6"/>
    <property type="match status" value="2"/>
</dbReference>
<dbReference type="Pfam" id="PF13585">
    <property type="entry name" value="CHU_C"/>
    <property type="match status" value="1"/>
</dbReference>
<comment type="caution">
    <text evidence="6">The sequence shown here is derived from an EMBL/GenBank/DDBJ whole genome shotgun (WGS) entry which is preliminary data.</text>
</comment>
<evidence type="ECO:0000256" key="3">
    <source>
        <dbReference type="SAM" id="SignalP"/>
    </source>
</evidence>
<dbReference type="InterPro" id="IPR051172">
    <property type="entry name" value="Chlamydia_OmcB"/>
</dbReference>
<dbReference type="Proteomes" id="UP000271010">
    <property type="component" value="Unassembled WGS sequence"/>
</dbReference>
<organism evidence="6 7">
    <name type="scientific">Rufibacter immobilis</name>
    <dbReference type="NCBI Taxonomy" id="1348778"/>
    <lineage>
        <taxon>Bacteria</taxon>
        <taxon>Pseudomonadati</taxon>
        <taxon>Bacteroidota</taxon>
        <taxon>Cytophagia</taxon>
        <taxon>Cytophagales</taxon>
        <taxon>Hymenobacteraceae</taxon>
        <taxon>Rufibacter</taxon>
    </lineage>
</organism>
<evidence type="ECO:0000313" key="6">
    <source>
        <dbReference type="EMBL" id="RNI32557.1"/>
    </source>
</evidence>
<dbReference type="Pfam" id="PF01345">
    <property type="entry name" value="DUF11"/>
    <property type="match status" value="1"/>
</dbReference>
<evidence type="ECO:0000256" key="1">
    <source>
        <dbReference type="ARBA" id="ARBA00005445"/>
    </source>
</evidence>